<reference evidence="5" key="1">
    <citation type="submission" date="2011-06" db="EMBL/GenBank/DDBJ databases">
        <title>Complete genome sequence of Paenibacillus mucilaginosus KNP414.</title>
        <authorList>
            <person name="Wang J."/>
            <person name="Hu S."/>
            <person name="Hu X."/>
            <person name="Zhang B."/>
            <person name="Dong D."/>
            <person name="Zhang S."/>
            <person name="Zhao K."/>
            <person name="Wu D."/>
        </authorList>
    </citation>
    <scope>NUCLEOTIDE SEQUENCE [LARGE SCALE GENOMIC DNA]</scope>
    <source>
        <strain evidence="5">KNP414</strain>
    </source>
</reference>
<accession>F8FIK4</accession>
<dbReference type="SMART" id="SM01119">
    <property type="entry name" value="D-ser_dehydrat"/>
    <property type="match status" value="1"/>
</dbReference>
<dbReference type="Gene3D" id="2.40.37.20">
    <property type="entry name" value="D-serine dehydratase-like domain"/>
    <property type="match status" value="1"/>
</dbReference>
<evidence type="ECO:0000313" key="4">
    <source>
        <dbReference type="EMBL" id="AEI45458.1"/>
    </source>
</evidence>
<evidence type="ECO:0000259" key="3">
    <source>
        <dbReference type="SMART" id="SM01119"/>
    </source>
</evidence>
<dbReference type="InterPro" id="IPR029066">
    <property type="entry name" value="PLP-binding_barrel"/>
</dbReference>
<dbReference type="AlphaFoldDB" id="F8FIK4"/>
<protein>
    <submittedName>
        <fullName evidence="4">Predicted amino acid aldolase or racemase</fullName>
    </submittedName>
</protein>
<dbReference type="InterPro" id="IPR001608">
    <property type="entry name" value="Ala_racemase_N"/>
</dbReference>
<dbReference type="KEGG" id="pms:KNP414_06946"/>
<evidence type="ECO:0000313" key="5">
    <source>
        <dbReference type="Proteomes" id="UP000006620"/>
    </source>
</evidence>
<dbReference type="InterPro" id="IPR051466">
    <property type="entry name" value="D-amino_acid_metab_enzyme"/>
</dbReference>
<dbReference type="InterPro" id="IPR026956">
    <property type="entry name" value="D-ser_dehydrat-like_dom"/>
</dbReference>
<dbReference type="Pfam" id="PF14031">
    <property type="entry name" value="D-ser_dehydrat"/>
    <property type="match status" value="1"/>
</dbReference>
<dbReference type="PANTHER" id="PTHR28004:SF2">
    <property type="entry name" value="D-SERINE DEHYDRATASE"/>
    <property type="match status" value="1"/>
</dbReference>
<dbReference type="InterPro" id="IPR042208">
    <property type="entry name" value="D-ser_dehydrat-like_sf"/>
</dbReference>
<dbReference type="SUPFAM" id="SSF51419">
    <property type="entry name" value="PLP-binding barrel"/>
    <property type="match status" value="1"/>
</dbReference>
<evidence type="ECO:0000256" key="1">
    <source>
        <dbReference type="ARBA" id="ARBA00005323"/>
    </source>
</evidence>
<dbReference type="GO" id="GO:0036088">
    <property type="term" value="P:D-serine catabolic process"/>
    <property type="evidence" value="ECO:0007669"/>
    <property type="project" value="TreeGrafter"/>
</dbReference>
<keyword evidence="2" id="KW-0456">Lyase</keyword>
<organism evidence="4 5">
    <name type="scientific">Paenibacillus mucilaginosus (strain KNP414)</name>
    <dbReference type="NCBI Taxonomy" id="1036673"/>
    <lineage>
        <taxon>Bacteria</taxon>
        <taxon>Bacillati</taxon>
        <taxon>Bacillota</taxon>
        <taxon>Bacilli</taxon>
        <taxon>Bacillales</taxon>
        <taxon>Paenibacillaceae</taxon>
        <taxon>Paenibacillus</taxon>
    </lineage>
</organism>
<gene>
    <name evidence="4" type="ordered locus">KNP414_06946</name>
</gene>
<dbReference type="Pfam" id="PF01168">
    <property type="entry name" value="Ala_racemase_N"/>
    <property type="match status" value="1"/>
</dbReference>
<sequence>MNAELGLSDQEIPSGSALDKSELETPCLLIDTEVMERNIASMADTARRLGVALRPHAKTHKLPSVARLQLEAGASGITVAKVSEAEVMAAHGIRSIFIAYPLVTPGKIRRALALHEQAELILAVDSLEGAVRLSEAAVTHGGAPLAVRLEIDTGLRRTGVPYDDAPALAEKIAAMPGLSLTGIYTFRGALLDGAPTLDLAAAGKQEGRLMADLAQRLREAGVPVADVSVGSTPTAAFAAAVPGVTEIRPGTYVYQDRMQARLGVCSLDDCAGRVRVTVVSRPAPDLAIIDGGSKTFATDVQPNTAPLLLQGFGWSTELPDAVLERLTEEHGMLRLGPDAQASGLAVGDVLHLVPNHICSTVNLHNQVWFRGTDGRYTPQPVLARGMLE</sequence>
<dbReference type="RefSeq" id="WP_013920600.1">
    <property type="nucleotide sequence ID" value="NC_015690.1"/>
</dbReference>
<dbReference type="PATRIC" id="fig|1036673.3.peg.6479"/>
<evidence type="ECO:0000256" key="2">
    <source>
        <dbReference type="ARBA" id="ARBA00023239"/>
    </source>
</evidence>
<proteinExistence type="inferred from homology"/>
<dbReference type="PANTHER" id="PTHR28004">
    <property type="entry name" value="ZGC:162816-RELATED"/>
    <property type="match status" value="1"/>
</dbReference>
<dbReference type="Gene3D" id="3.20.20.10">
    <property type="entry name" value="Alanine racemase"/>
    <property type="match status" value="1"/>
</dbReference>
<dbReference type="Proteomes" id="UP000006620">
    <property type="component" value="Chromosome"/>
</dbReference>
<comment type="similarity">
    <text evidence="1">Belongs to the DSD1 family.</text>
</comment>
<dbReference type="HOGENOM" id="CLU_031639_2_1_9"/>
<feature type="domain" description="D-serine dehydratase-like" evidence="3">
    <location>
        <begin position="271"/>
        <end position="371"/>
    </location>
</feature>
<name>F8FIK4_PAEMK</name>
<reference evidence="4 5" key="2">
    <citation type="journal article" date="2013" name="Genome Announc.">
        <title>Genome Sequence of Growth-Improving Paenibacillus mucilaginosus Strain KNP414.</title>
        <authorList>
            <person name="Lu J.J."/>
            <person name="Wang J.F."/>
            <person name="Hu X.F."/>
        </authorList>
    </citation>
    <scope>NUCLEOTIDE SEQUENCE [LARGE SCALE GENOMIC DNA]</scope>
    <source>
        <strain evidence="4 5">KNP414</strain>
    </source>
</reference>
<dbReference type="GO" id="GO:0008721">
    <property type="term" value="F:D-serine ammonia-lyase activity"/>
    <property type="evidence" value="ECO:0007669"/>
    <property type="project" value="TreeGrafter"/>
</dbReference>
<dbReference type="EMBL" id="CP002869">
    <property type="protein sequence ID" value="AEI45458.1"/>
    <property type="molecule type" value="Genomic_DNA"/>
</dbReference>